<feature type="binding site" evidence="7">
    <location>
        <begin position="89"/>
        <end position="90"/>
    </location>
    <ligand>
        <name>NADP(+)</name>
        <dbReference type="ChEBI" id="CHEBI:58349"/>
    </ligand>
</feature>
<comment type="function">
    <text evidence="7">Catalyzes the oxidation of glucose 6-phosphate to 6-phosphogluconolactone.</text>
</comment>
<feature type="binding site" evidence="7">
    <location>
        <position position="142"/>
    </location>
    <ligand>
        <name>NADP(+)</name>
        <dbReference type="ChEBI" id="CHEBI:58349"/>
    </ligand>
</feature>
<evidence type="ECO:0000259" key="10">
    <source>
        <dbReference type="Pfam" id="PF02781"/>
    </source>
</evidence>
<keyword evidence="4 7" id="KW-0521">NADP</keyword>
<dbReference type="EMBL" id="JBHFAB010000002">
    <property type="protein sequence ID" value="MFC1415491.1"/>
    <property type="molecule type" value="Genomic_DNA"/>
</dbReference>
<feature type="domain" description="Glucose-6-phosphate dehydrogenase NAD-binding" evidence="9">
    <location>
        <begin position="13"/>
        <end position="179"/>
    </location>
</feature>
<feature type="compositionally biased region" description="Basic and acidic residues" evidence="8">
    <location>
        <begin position="460"/>
        <end position="475"/>
    </location>
</feature>
<dbReference type="PROSITE" id="PS00069">
    <property type="entry name" value="G6P_DEHYDROGENASE"/>
    <property type="match status" value="1"/>
</dbReference>
<comment type="similarity">
    <text evidence="2 7">Belongs to the glucose-6-phosphate dehydrogenase family.</text>
</comment>
<dbReference type="NCBIfam" id="NF009492">
    <property type="entry name" value="PRK12853.1-3"/>
    <property type="match status" value="1"/>
</dbReference>
<evidence type="ECO:0000256" key="4">
    <source>
        <dbReference type="ARBA" id="ARBA00022857"/>
    </source>
</evidence>
<evidence type="ECO:0000256" key="6">
    <source>
        <dbReference type="ARBA" id="ARBA00023277"/>
    </source>
</evidence>
<dbReference type="SUPFAM" id="SSF55347">
    <property type="entry name" value="Glyceraldehyde-3-phosphate dehydrogenase-like, C-terminal domain"/>
    <property type="match status" value="1"/>
</dbReference>
<dbReference type="InterPro" id="IPR019796">
    <property type="entry name" value="G6P_DH_AS"/>
</dbReference>
<keyword evidence="5 7" id="KW-0560">Oxidoreductase</keyword>
<feature type="binding site" evidence="7">
    <location>
        <position position="320"/>
    </location>
    <ligand>
        <name>substrate</name>
    </ligand>
</feature>
<comment type="catalytic activity">
    <reaction evidence="7">
        <text>D-glucose 6-phosphate + NADP(+) = 6-phospho-D-glucono-1,5-lactone + NADPH + H(+)</text>
        <dbReference type="Rhea" id="RHEA:15841"/>
        <dbReference type="ChEBI" id="CHEBI:15378"/>
        <dbReference type="ChEBI" id="CHEBI:57783"/>
        <dbReference type="ChEBI" id="CHEBI:57955"/>
        <dbReference type="ChEBI" id="CHEBI:58349"/>
        <dbReference type="ChEBI" id="CHEBI:61548"/>
        <dbReference type="EC" id="1.1.1.49"/>
    </reaction>
</comment>
<dbReference type="InterPro" id="IPR036291">
    <property type="entry name" value="NAD(P)-bd_dom_sf"/>
</dbReference>
<dbReference type="Pfam" id="PF00479">
    <property type="entry name" value="G6PD_N"/>
    <property type="match status" value="1"/>
</dbReference>
<evidence type="ECO:0000256" key="7">
    <source>
        <dbReference type="HAMAP-Rule" id="MF_00966"/>
    </source>
</evidence>
<dbReference type="NCBIfam" id="TIGR00871">
    <property type="entry name" value="zwf"/>
    <property type="match status" value="1"/>
</dbReference>
<protein>
    <recommendedName>
        <fullName evidence="7">Glucose-6-phosphate 1-dehydrogenase</fullName>
        <shortName evidence="7">G6PD</shortName>
        <ecNumber evidence="7">1.1.1.49</ecNumber>
    </recommendedName>
</protein>
<feature type="binding site" evidence="7">
    <location>
        <position position="176"/>
    </location>
    <ligand>
        <name>substrate</name>
    </ligand>
</feature>
<feature type="binding site" evidence="7">
    <location>
        <position position="210"/>
    </location>
    <ligand>
        <name>substrate</name>
    </ligand>
</feature>
<dbReference type="SUPFAM" id="SSF51735">
    <property type="entry name" value="NAD(P)-binding Rossmann-fold domains"/>
    <property type="match status" value="1"/>
</dbReference>
<keyword evidence="3 7" id="KW-0313">Glucose metabolism</keyword>
<evidence type="ECO:0000256" key="3">
    <source>
        <dbReference type="ARBA" id="ARBA00022526"/>
    </source>
</evidence>
<comment type="caution">
    <text evidence="11">The sequence shown here is derived from an EMBL/GenBank/DDBJ whole genome shotgun (WGS) entry which is preliminary data.</text>
</comment>
<dbReference type="InterPro" id="IPR022675">
    <property type="entry name" value="G6P_DH_C"/>
</dbReference>
<name>A0ABV6VPK4_9ACTN</name>
<feature type="binding site" evidence="7">
    <location>
        <position position="229"/>
    </location>
    <ligand>
        <name>substrate</name>
    </ligand>
</feature>
<sequence>MTDAAEQQSDVLVVFGITGDLAHKMTLPSLYRLEAANRLDCPIIGVAREDRSAEDLRRTLREAVHAVEQQVDAEALERLAARLDYLHGDFADPALYQSLAERLRDAGRPLFYLEIPPSLFADVVGHLADAGLTRDARVLVEKPFGHDAASARELDRRLHSLLREQQILRIDHFLGKQPVLDLAYLRFANTLLAPVWSREHIESVQITLAEDFGVEDRGSFYDAVGALRDVVQNHLLQVLALVTMEAPRGADADALWDAKVEVLRAVADADPAHAVRAQYEGYQQVPGVGDGSGTETYVALRLEIRNERWQGVPILIRAGKALATTVTEVRLVYRHPETRAPLDVPAHAAANQLILTIDPDPAMRLRLLSKAADGTGSRDVHLELPFAAELGKPPAPYERLLHDALTGDRALFSREDAVEETWRILQPLIEKPPAVVPYQRGSWGPADADALLPTGQTWHNQDDSGDDGRSSDGDTAHGGGGGA</sequence>
<dbReference type="Pfam" id="PF02781">
    <property type="entry name" value="G6PD_C"/>
    <property type="match status" value="1"/>
</dbReference>
<evidence type="ECO:0000256" key="5">
    <source>
        <dbReference type="ARBA" id="ARBA00023002"/>
    </source>
</evidence>
<feature type="region of interest" description="Disordered" evidence="8">
    <location>
        <begin position="446"/>
        <end position="483"/>
    </location>
</feature>
<dbReference type="PANTHER" id="PTHR23429:SF0">
    <property type="entry name" value="GLUCOSE-6-PHOSPHATE 1-DEHYDROGENASE"/>
    <property type="match status" value="1"/>
</dbReference>
<dbReference type="HAMAP" id="MF_00966">
    <property type="entry name" value="G6PD"/>
    <property type="match status" value="1"/>
</dbReference>
<accession>A0ABV6VPK4</accession>
<evidence type="ECO:0000313" key="12">
    <source>
        <dbReference type="Proteomes" id="UP001592531"/>
    </source>
</evidence>
<comment type="pathway">
    <text evidence="1 7">Carbohydrate degradation; pentose phosphate pathway; D-ribulose 5-phosphate from D-glucose 6-phosphate (oxidative stage): step 1/3.</text>
</comment>
<gene>
    <name evidence="7" type="primary">zwf</name>
    <name evidence="11" type="ORF">ACEZDE_02355</name>
</gene>
<evidence type="ECO:0000313" key="11">
    <source>
        <dbReference type="EMBL" id="MFC1415491.1"/>
    </source>
</evidence>
<proteinExistence type="inferred from homology"/>
<feature type="domain" description="Glucose-6-phosphate dehydrogenase C-terminal" evidence="10">
    <location>
        <begin position="184"/>
        <end position="458"/>
    </location>
</feature>
<feature type="binding site" evidence="7">
    <location>
        <position position="48"/>
    </location>
    <ligand>
        <name>NADP(+)</name>
        <dbReference type="ChEBI" id="CHEBI:58349"/>
    </ligand>
</feature>
<feature type="binding site" evidence="7">
    <location>
        <position position="172"/>
    </location>
    <ligand>
        <name>substrate</name>
    </ligand>
</feature>
<dbReference type="InterPro" id="IPR001282">
    <property type="entry name" value="G6P_DH"/>
</dbReference>
<feature type="active site" description="Proton acceptor" evidence="7">
    <location>
        <position position="234"/>
    </location>
</feature>
<comment type="caution">
    <text evidence="7">Lacks conserved residue(s) required for the propagation of feature annotation.</text>
</comment>
<evidence type="ECO:0000256" key="8">
    <source>
        <dbReference type="SAM" id="MobiDB-lite"/>
    </source>
</evidence>
<reference evidence="11 12" key="1">
    <citation type="submission" date="2024-09" db="EMBL/GenBank/DDBJ databases">
        <authorList>
            <person name="Lee S.D."/>
        </authorList>
    </citation>
    <scope>NUCLEOTIDE SEQUENCE [LARGE SCALE GENOMIC DNA]</scope>
    <source>
        <strain evidence="11 12">N8-3</strain>
    </source>
</reference>
<dbReference type="EC" id="1.1.1.49" evidence="7"/>
<dbReference type="RefSeq" id="WP_380531330.1">
    <property type="nucleotide sequence ID" value="NZ_JBHFAB010000002.1"/>
</dbReference>
<dbReference type="PANTHER" id="PTHR23429">
    <property type="entry name" value="GLUCOSE-6-PHOSPHATE 1-DEHYDROGENASE G6PD"/>
    <property type="match status" value="1"/>
</dbReference>
<organism evidence="11 12">
    <name type="scientific">Streptacidiphilus cavernicola</name>
    <dbReference type="NCBI Taxonomy" id="3342716"/>
    <lineage>
        <taxon>Bacteria</taxon>
        <taxon>Bacillati</taxon>
        <taxon>Actinomycetota</taxon>
        <taxon>Actinomycetes</taxon>
        <taxon>Kitasatosporales</taxon>
        <taxon>Streptomycetaceae</taxon>
        <taxon>Streptacidiphilus</taxon>
    </lineage>
</organism>
<evidence type="ECO:0000256" key="1">
    <source>
        <dbReference type="ARBA" id="ARBA00004937"/>
    </source>
</evidence>
<dbReference type="Gene3D" id="3.40.50.720">
    <property type="entry name" value="NAD(P)-binding Rossmann-like Domain"/>
    <property type="match status" value="1"/>
</dbReference>
<dbReference type="PRINTS" id="PR00079">
    <property type="entry name" value="G6PDHDRGNASE"/>
</dbReference>
<evidence type="ECO:0000256" key="2">
    <source>
        <dbReference type="ARBA" id="ARBA00009975"/>
    </source>
</evidence>
<dbReference type="Proteomes" id="UP001592531">
    <property type="component" value="Unassembled WGS sequence"/>
</dbReference>
<dbReference type="PIRSF" id="PIRSF000110">
    <property type="entry name" value="G6PD"/>
    <property type="match status" value="1"/>
</dbReference>
<evidence type="ECO:0000259" key="9">
    <source>
        <dbReference type="Pfam" id="PF00479"/>
    </source>
</evidence>
<keyword evidence="12" id="KW-1185">Reference proteome</keyword>
<keyword evidence="6 7" id="KW-0119">Carbohydrate metabolism</keyword>
<dbReference type="InterPro" id="IPR022674">
    <property type="entry name" value="G6P_DH_NAD-bd"/>
</dbReference>
<dbReference type="Gene3D" id="3.30.360.10">
    <property type="entry name" value="Dihydrodipicolinate Reductase, domain 2"/>
    <property type="match status" value="1"/>
</dbReference>
<dbReference type="GO" id="GO:0004345">
    <property type="term" value="F:glucose-6-phosphate dehydrogenase activity"/>
    <property type="evidence" value="ECO:0007669"/>
    <property type="project" value="UniProtKB-EC"/>
</dbReference>